<proteinExistence type="predicted"/>
<sequence>MFLHIGKDKVIPTKDIIVIVDVESMEKSETNREFFSIASEEGFMVEDSENPKSYIITESTECRKDLRKGKTRTEIYSSGISSSTLLKRSNFIDNIDLGGIGYNESE</sequence>
<dbReference type="RefSeq" id="WP_071064641.1">
    <property type="nucleotide sequence ID" value="NZ_MKIE01000017.1"/>
</dbReference>
<keyword evidence="2" id="KW-1185">Reference proteome</keyword>
<dbReference type="AlphaFoldDB" id="A0A1S1V3L2"/>
<gene>
    <name evidence="1" type="ORF">EUAN_23330</name>
</gene>
<evidence type="ECO:0000313" key="1">
    <source>
        <dbReference type="EMBL" id="OHW61296.1"/>
    </source>
</evidence>
<dbReference type="STRING" id="39480.EUAN_23330"/>
<dbReference type="NCBIfam" id="NF046065">
    <property type="entry name" value="MtxRegRemB"/>
    <property type="match status" value="1"/>
</dbReference>
<accession>A0A1S1V3L2</accession>
<dbReference type="Proteomes" id="UP000180254">
    <property type="component" value="Unassembled WGS sequence"/>
</dbReference>
<dbReference type="Pfam" id="PF04025">
    <property type="entry name" value="RemA-like"/>
    <property type="match status" value="1"/>
</dbReference>
<comment type="caution">
    <text evidence="1">The sequence shown here is derived from an EMBL/GenBank/DDBJ whole genome shotgun (WGS) entry which is preliminary data.</text>
</comment>
<protein>
    <recommendedName>
        <fullName evidence="3">DUF370 domain-containing protein</fullName>
    </recommendedName>
</protein>
<reference evidence="1 2" key="1">
    <citation type="submission" date="2016-09" db="EMBL/GenBank/DDBJ databases">
        <title>Genome sequence of Eubacterium angustum.</title>
        <authorList>
            <person name="Poehlein A."/>
            <person name="Daniel R."/>
        </authorList>
    </citation>
    <scope>NUCLEOTIDE SEQUENCE [LARGE SCALE GENOMIC DNA]</scope>
    <source>
        <strain evidence="1 2">DSM 1989</strain>
    </source>
</reference>
<evidence type="ECO:0000313" key="2">
    <source>
        <dbReference type="Proteomes" id="UP000180254"/>
    </source>
</evidence>
<dbReference type="EMBL" id="MKIE01000017">
    <property type="protein sequence ID" value="OHW61296.1"/>
    <property type="molecule type" value="Genomic_DNA"/>
</dbReference>
<dbReference type="OrthoDB" id="9811390at2"/>
<evidence type="ECO:0008006" key="3">
    <source>
        <dbReference type="Google" id="ProtNLM"/>
    </source>
</evidence>
<dbReference type="InterPro" id="IPR007169">
    <property type="entry name" value="RemA-like"/>
</dbReference>
<organism evidence="1 2">
    <name type="scientific">Andreesenia angusta</name>
    <dbReference type="NCBI Taxonomy" id="39480"/>
    <lineage>
        <taxon>Bacteria</taxon>
        <taxon>Bacillati</taxon>
        <taxon>Bacillota</taxon>
        <taxon>Tissierellia</taxon>
        <taxon>Tissierellales</taxon>
        <taxon>Gottschalkiaceae</taxon>
        <taxon>Andreesenia</taxon>
    </lineage>
</organism>
<name>A0A1S1V3L2_9FIRM</name>